<dbReference type="GO" id="GO:0034446">
    <property type="term" value="P:substrate adhesion-dependent cell spreading"/>
    <property type="evidence" value="ECO:0007669"/>
    <property type="project" value="TreeGrafter"/>
</dbReference>
<dbReference type="PANTHER" id="PTHR10574:SF419">
    <property type="entry name" value="LAMININ SUBUNIT ALPHA-3-RELATED"/>
    <property type="match status" value="1"/>
</dbReference>
<dbReference type="InterPro" id="IPR008211">
    <property type="entry name" value="Laminin_N"/>
</dbReference>
<evidence type="ECO:0000256" key="10">
    <source>
        <dbReference type="PROSITE-ProRule" id="PRU00460"/>
    </source>
</evidence>
<keyword evidence="2" id="KW-0964">Secreted</keyword>
<evidence type="ECO:0000259" key="12">
    <source>
        <dbReference type="PROSITE" id="PS50189"/>
    </source>
</evidence>
<feature type="domain" description="Laminin EGF-like" evidence="11">
    <location>
        <begin position="429"/>
        <end position="491"/>
    </location>
</feature>
<evidence type="ECO:0000313" key="15">
    <source>
        <dbReference type="Proteomes" id="UP000694388"/>
    </source>
</evidence>
<dbReference type="GO" id="GO:0007411">
    <property type="term" value="P:axon guidance"/>
    <property type="evidence" value="ECO:0007669"/>
    <property type="project" value="TreeGrafter"/>
</dbReference>
<dbReference type="Pfam" id="PF00055">
    <property type="entry name" value="Laminin_N"/>
    <property type="match status" value="1"/>
</dbReference>
<dbReference type="InterPro" id="IPR018933">
    <property type="entry name" value="Netrin_module_non-TIMP"/>
</dbReference>
<dbReference type="PROSITE" id="PS01248">
    <property type="entry name" value="EGF_LAM_1"/>
    <property type="match status" value="1"/>
</dbReference>
<keyword evidence="7 10" id="KW-1015">Disulfide bond</keyword>
<dbReference type="Gene3D" id="2.10.25.10">
    <property type="entry name" value="Laminin"/>
    <property type="match status" value="1"/>
</dbReference>
<dbReference type="SMART" id="SM00643">
    <property type="entry name" value="C345C"/>
    <property type="match status" value="1"/>
</dbReference>
<keyword evidence="8" id="KW-0325">Glycoprotein</keyword>
<keyword evidence="15" id="KW-1185">Reference proteome</keyword>
<dbReference type="Gene3D" id="2.40.50.120">
    <property type="match status" value="1"/>
</dbReference>
<evidence type="ECO:0000313" key="14">
    <source>
        <dbReference type="Ensembl" id="ENSEBUP00000023966.1"/>
    </source>
</evidence>
<dbReference type="InterPro" id="IPR008993">
    <property type="entry name" value="TIMP-like_OB-fold"/>
</dbReference>
<feature type="domain" description="Laminin N-terminal" evidence="13">
    <location>
        <begin position="130"/>
        <end position="364"/>
    </location>
</feature>
<reference evidence="14" key="1">
    <citation type="submission" date="2025-08" db="UniProtKB">
        <authorList>
            <consortium name="Ensembl"/>
        </authorList>
    </citation>
    <scope>IDENTIFICATION</scope>
</reference>
<dbReference type="Gene3D" id="2.60.120.260">
    <property type="entry name" value="Galactose-binding domain-like"/>
    <property type="match status" value="1"/>
</dbReference>
<evidence type="ECO:0000256" key="6">
    <source>
        <dbReference type="ARBA" id="ARBA00023054"/>
    </source>
</evidence>
<dbReference type="InterPro" id="IPR001134">
    <property type="entry name" value="Netrin_domain"/>
</dbReference>
<dbReference type="InterPro" id="IPR056863">
    <property type="entry name" value="LMN_ATRN_NET-like_EGF"/>
</dbReference>
<dbReference type="PROSITE" id="PS50189">
    <property type="entry name" value="NTR"/>
    <property type="match status" value="1"/>
</dbReference>
<reference evidence="14" key="2">
    <citation type="submission" date="2025-09" db="UniProtKB">
        <authorList>
            <consortium name="Ensembl"/>
        </authorList>
    </citation>
    <scope>IDENTIFICATION</scope>
</reference>
<dbReference type="PROSITE" id="PS51117">
    <property type="entry name" value="LAMININ_NTER"/>
    <property type="match status" value="1"/>
</dbReference>
<dbReference type="InterPro" id="IPR002049">
    <property type="entry name" value="LE_dom"/>
</dbReference>
<keyword evidence="3" id="KW-0272">Extracellular matrix</keyword>
<dbReference type="PANTHER" id="PTHR10574">
    <property type="entry name" value="NETRIN/LAMININ-RELATED"/>
    <property type="match status" value="1"/>
</dbReference>
<dbReference type="Proteomes" id="UP000694388">
    <property type="component" value="Unplaced"/>
</dbReference>
<dbReference type="Ensembl" id="ENSEBUT00000024542.1">
    <property type="protein sequence ID" value="ENSEBUP00000023966.1"/>
    <property type="gene ID" value="ENSEBUG00000014769.1"/>
</dbReference>
<evidence type="ECO:0000256" key="9">
    <source>
        <dbReference type="ARBA" id="ARBA00023292"/>
    </source>
</evidence>
<comment type="caution">
    <text evidence="10">Lacks conserved residue(s) required for the propagation of feature annotation.</text>
</comment>
<name>A0A8C4R1R3_EPTBU</name>
<dbReference type="GeneTree" id="ENSGT00940000156615"/>
<feature type="disulfide bond" evidence="10">
    <location>
        <begin position="459"/>
        <end position="468"/>
    </location>
</feature>
<comment type="subcellular location">
    <subcellularLocation>
        <location evidence="1">Secreted</location>
        <location evidence="1">Extracellular space</location>
        <location evidence="1">Extracellular matrix</location>
    </subcellularLocation>
</comment>
<dbReference type="SUPFAM" id="SSF50242">
    <property type="entry name" value="TIMP-like"/>
    <property type="match status" value="1"/>
</dbReference>
<dbReference type="AlphaFoldDB" id="A0A8C4R1R3"/>
<protein>
    <submittedName>
        <fullName evidence="14">Netrin 4</fullName>
    </submittedName>
</protein>
<keyword evidence="6" id="KW-0175">Coiled coil</keyword>
<evidence type="ECO:0000256" key="4">
    <source>
        <dbReference type="ARBA" id="ARBA00022729"/>
    </source>
</evidence>
<dbReference type="Pfam" id="PF01759">
    <property type="entry name" value="NTR"/>
    <property type="match status" value="1"/>
</dbReference>
<dbReference type="SUPFAM" id="SSF57196">
    <property type="entry name" value="EGF/Laminin"/>
    <property type="match status" value="3"/>
</dbReference>
<dbReference type="GO" id="GO:0009888">
    <property type="term" value="P:tissue development"/>
    <property type="evidence" value="ECO:0007669"/>
    <property type="project" value="TreeGrafter"/>
</dbReference>
<dbReference type="FunFam" id="2.10.25.10:FF:000135">
    <property type="entry name" value="Laminin subunit beta 4"/>
    <property type="match status" value="1"/>
</dbReference>
<dbReference type="SMART" id="SM00180">
    <property type="entry name" value="EGF_Lam"/>
    <property type="match status" value="3"/>
</dbReference>
<dbReference type="PRINTS" id="PR00011">
    <property type="entry name" value="EGFLAMININ"/>
</dbReference>
<dbReference type="SMART" id="SM00136">
    <property type="entry name" value="LamNT"/>
    <property type="match status" value="1"/>
</dbReference>
<keyword evidence="5" id="KW-0677">Repeat</keyword>
<evidence type="ECO:0000256" key="2">
    <source>
        <dbReference type="ARBA" id="ARBA00022525"/>
    </source>
</evidence>
<proteinExistence type="predicted"/>
<evidence type="ECO:0000256" key="1">
    <source>
        <dbReference type="ARBA" id="ARBA00004498"/>
    </source>
</evidence>
<dbReference type="Pfam" id="PF00053">
    <property type="entry name" value="EGF_laminin"/>
    <property type="match status" value="2"/>
</dbReference>
<evidence type="ECO:0000256" key="7">
    <source>
        <dbReference type="ARBA" id="ARBA00023157"/>
    </source>
</evidence>
<keyword evidence="9 10" id="KW-0424">Laminin EGF-like domain</keyword>
<dbReference type="FunFam" id="2.170.300.10:FF:000001">
    <property type="entry name" value="Laminin subunit beta-1"/>
    <property type="match status" value="1"/>
</dbReference>
<evidence type="ECO:0000259" key="13">
    <source>
        <dbReference type="PROSITE" id="PS51117"/>
    </source>
</evidence>
<dbReference type="GO" id="GO:0016477">
    <property type="term" value="P:cell migration"/>
    <property type="evidence" value="ECO:0007669"/>
    <property type="project" value="TreeGrafter"/>
</dbReference>
<dbReference type="GO" id="GO:0070831">
    <property type="term" value="P:basement membrane assembly"/>
    <property type="evidence" value="ECO:0007669"/>
    <property type="project" value="TreeGrafter"/>
</dbReference>
<feature type="domain" description="Laminin EGF-like" evidence="11">
    <location>
        <begin position="492"/>
        <end position="544"/>
    </location>
</feature>
<dbReference type="InterPro" id="IPR050440">
    <property type="entry name" value="Laminin/Netrin_ECM"/>
</dbReference>
<sequence length="730" mass="81693">MTRRYLKKFFCSYHKLQSYQETVMNALSRRLISEMNVQGMPLRTPYFSPHTRAPSSSLPFGVRTCALRPAEHDDQRRVIARGCGSSGAGPAKVCGMAHDATLLVLLLLIQDSAVSAHADRRFSTMESRCRDQPCSPPIGNLVSGRKIATLTQCRSNRLHSRQTCSFLSDTTTNRTTGRCLAHCERCKARVHGPWAMTDSPFHRPWTWWQSQTGAKHEALRLDLGKPFVFTHMVAIFRSSRPAVMVLERSADGGRSWQTYKFFAPNCLQEFGLPDDVEEIGAPCTSRYSDPEPCTQGEVIYRAMMPTNHFENPYSDTAQKLLVVTNLRLRVLRPQPLLHCLQKKGCQDPLPFSHVSLYDLMFFGTCLCNGHAQRCIPAPGEDYHIMVHGRCECKHYTTGDHCQMCKSLYNDRPWQPANGKTEEVNACQACQCHNHASLCHFDPAVWRASQNRSGGVCDGCRDNTQGQHCHRCRPGFHRDPTQPLSSIHVCKPCSCHPLGSLSSGDKGSTCDPITGNCFCKLGVGGRDCHQCLIGYWGFGLSGCRPCHCPNSCDSNTGFCTSGTQTHGNTTWLDVPIGGAVPGLSHHRPPQTEEWDEVQGFSAALYPGNCVCKEMKLGSREEFCSKKYTYVIRVQVLSAHDLGSHVEVIIRVKKILKRTHLKLARGKATLFPESWTHRGCTCPVLNPGTQYLVAGHEDVHRRRLIVDLQSYVRPWRRRRAKLITSFLSGGCK</sequence>
<evidence type="ECO:0000256" key="8">
    <source>
        <dbReference type="ARBA" id="ARBA00023180"/>
    </source>
</evidence>
<dbReference type="CDD" id="cd00055">
    <property type="entry name" value="EGF_Lam"/>
    <property type="match status" value="3"/>
</dbReference>
<feature type="disulfide bond" evidence="10">
    <location>
        <begin position="518"/>
        <end position="527"/>
    </location>
</feature>
<evidence type="ECO:0000256" key="5">
    <source>
        <dbReference type="ARBA" id="ARBA00022737"/>
    </source>
</evidence>
<dbReference type="FunFam" id="2.10.25.10:FF:000333">
    <property type="entry name" value="netrin-4 isoform X2"/>
    <property type="match status" value="1"/>
</dbReference>
<dbReference type="GO" id="GO:0043256">
    <property type="term" value="C:laminin complex"/>
    <property type="evidence" value="ECO:0007669"/>
    <property type="project" value="TreeGrafter"/>
</dbReference>
<feature type="domain" description="NTR" evidence="12">
    <location>
        <begin position="608"/>
        <end position="729"/>
    </location>
</feature>
<dbReference type="GO" id="GO:0009887">
    <property type="term" value="P:animal organ morphogenesis"/>
    <property type="evidence" value="ECO:0007669"/>
    <property type="project" value="TreeGrafter"/>
</dbReference>
<accession>A0A8C4R1R3</accession>
<evidence type="ECO:0000259" key="11">
    <source>
        <dbReference type="PROSITE" id="PS50027"/>
    </source>
</evidence>
<dbReference type="Gene3D" id="2.170.300.10">
    <property type="entry name" value="Tie2 ligand-binding domain superfamily"/>
    <property type="match status" value="1"/>
</dbReference>
<dbReference type="Pfam" id="PF24973">
    <property type="entry name" value="EGF_LMN_ATRN"/>
    <property type="match status" value="1"/>
</dbReference>
<keyword evidence="4" id="KW-0732">Signal</keyword>
<evidence type="ECO:0000256" key="3">
    <source>
        <dbReference type="ARBA" id="ARBA00022530"/>
    </source>
</evidence>
<dbReference type="PROSITE" id="PS50027">
    <property type="entry name" value="EGF_LAM_2"/>
    <property type="match status" value="2"/>
</dbReference>
<organism evidence="14 15">
    <name type="scientific">Eptatretus burgeri</name>
    <name type="common">Inshore hagfish</name>
    <dbReference type="NCBI Taxonomy" id="7764"/>
    <lineage>
        <taxon>Eukaryota</taxon>
        <taxon>Metazoa</taxon>
        <taxon>Chordata</taxon>
        <taxon>Craniata</taxon>
        <taxon>Vertebrata</taxon>
        <taxon>Cyclostomata</taxon>
        <taxon>Myxini</taxon>
        <taxon>Myxiniformes</taxon>
        <taxon>Myxinidae</taxon>
        <taxon>Eptatretinae</taxon>
        <taxon>Eptatretus</taxon>
    </lineage>
</organism>